<name>G8TQ11_NIAKG</name>
<sequence>MKKLRMIVTSVVVLAIVSSALAFTSNKTSKFCKSTTNTQNQSCAVVSRLVIETPGDNNTFYKADWDGTTAGCPSTDCPTAIRLVTN</sequence>
<dbReference type="HOGENOM" id="CLU_2494726_0_0_10"/>
<organism evidence="2 3">
    <name type="scientific">Niastella koreensis (strain DSM 17620 / KACC 11465 / NBRC 106392 / GR20-10)</name>
    <dbReference type="NCBI Taxonomy" id="700598"/>
    <lineage>
        <taxon>Bacteria</taxon>
        <taxon>Pseudomonadati</taxon>
        <taxon>Bacteroidota</taxon>
        <taxon>Chitinophagia</taxon>
        <taxon>Chitinophagales</taxon>
        <taxon>Chitinophagaceae</taxon>
        <taxon>Niastella</taxon>
    </lineage>
</organism>
<dbReference type="AlphaFoldDB" id="G8TQ11"/>
<dbReference type="EMBL" id="CP003178">
    <property type="protein sequence ID" value="AEW01012.1"/>
    <property type="molecule type" value="Genomic_DNA"/>
</dbReference>
<dbReference type="Proteomes" id="UP000005438">
    <property type="component" value="Chromosome"/>
</dbReference>
<protein>
    <submittedName>
        <fullName evidence="2">Uncharacterized protein</fullName>
    </submittedName>
</protein>
<feature type="signal peptide" evidence="1">
    <location>
        <begin position="1"/>
        <end position="22"/>
    </location>
</feature>
<dbReference type="RefSeq" id="WP_014220924.1">
    <property type="nucleotide sequence ID" value="NC_016609.1"/>
</dbReference>
<keyword evidence="1" id="KW-0732">Signal</keyword>
<accession>G8TQ11</accession>
<gene>
    <name evidence="2" type="ordered locus">Niako_4759</name>
</gene>
<evidence type="ECO:0000256" key="1">
    <source>
        <dbReference type="SAM" id="SignalP"/>
    </source>
</evidence>
<feature type="chain" id="PRO_5003517824" evidence="1">
    <location>
        <begin position="23"/>
        <end position="86"/>
    </location>
</feature>
<evidence type="ECO:0000313" key="3">
    <source>
        <dbReference type="Proteomes" id="UP000005438"/>
    </source>
</evidence>
<dbReference type="KEGG" id="nko:Niako_4759"/>
<reference evidence="2 3" key="1">
    <citation type="submission" date="2011-12" db="EMBL/GenBank/DDBJ databases">
        <title>The complete genome of Niastella koreensis GR20-10.</title>
        <authorList>
            <consortium name="US DOE Joint Genome Institute (JGI-PGF)"/>
            <person name="Lucas S."/>
            <person name="Han J."/>
            <person name="Lapidus A."/>
            <person name="Bruce D."/>
            <person name="Goodwin L."/>
            <person name="Pitluck S."/>
            <person name="Peters L."/>
            <person name="Kyrpides N."/>
            <person name="Mavromatis K."/>
            <person name="Ivanova N."/>
            <person name="Mikhailova N."/>
            <person name="Davenport K."/>
            <person name="Saunders E."/>
            <person name="Detter J.C."/>
            <person name="Tapia R."/>
            <person name="Han C."/>
            <person name="Land M."/>
            <person name="Hauser L."/>
            <person name="Markowitz V."/>
            <person name="Cheng J.-F."/>
            <person name="Hugenholtz P."/>
            <person name="Woyke T."/>
            <person name="Wu D."/>
            <person name="Tindall B."/>
            <person name="Pomrenke H."/>
            <person name="Brambilla E."/>
            <person name="Klenk H.-P."/>
            <person name="Eisen J.A."/>
        </authorList>
    </citation>
    <scope>NUCLEOTIDE SEQUENCE [LARGE SCALE GENOMIC DNA]</scope>
    <source>
        <strain evidence="3">DSM 17620 / KACC 11465 / NBRC 106392 / GR20-10</strain>
    </source>
</reference>
<proteinExistence type="predicted"/>
<evidence type="ECO:0000313" key="2">
    <source>
        <dbReference type="EMBL" id="AEW01012.1"/>
    </source>
</evidence>